<dbReference type="InterPro" id="IPR036909">
    <property type="entry name" value="Cyt_c-like_dom_sf"/>
</dbReference>
<reference evidence="10 11" key="1">
    <citation type="submission" date="2016-10" db="EMBL/GenBank/DDBJ databases">
        <authorList>
            <person name="de Groot N.N."/>
        </authorList>
    </citation>
    <scope>NUCLEOTIDE SEQUENCE [LARGE SCALE GENOMIC DNA]</scope>
    <source>
        <strain evidence="10 11">DSM 7343</strain>
    </source>
</reference>
<feature type="region of interest" description="Disordered" evidence="7">
    <location>
        <begin position="23"/>
        <end position="42"/>
    </location>
</feature>
<dbReference type="STRING" id="37625.SAMN05660420_00810"/>
<feature type="chain" id="PRO_5011547315" evidence="8">
    <location>
        <begin position="21"/>
        <end position="177"/>
    </location>
</feature>
<dbReference type="Pfam" id="PF13442">
    <property type="entry name" value="Cytochrome_CBB3"/>
    <property type="match status" value="1"/>
</dbReference>
<dbReference type="Proteomes" id="UP000199409">
    <property type="component" value="Unassembled WGS sequence"/>
</dbReference>
<keyword evidence="1" id="KW-0813">Transport</keyword>
<evidence type="ECO:0000256" key="1">
    <source>
        <dbReference type="ARBA" id="ARBA00022448"/>
    </source>
</evidence>
<dbReference type="Gene3D" id="1.10.760.10">
    <property type="entry name" value="Cytochrome c-like domain"/>
    <property type="match status" value="1"/>
</dbReference>
<keyword evidence="3 6" id="KW-0479">Metal-binding</keyword>
<evidence type="ECO:0000256" key="8">
    <source>
        <dbReference type="SAM" id="SignalP"/>
    </source>
</evidence>
<proteinExistence type="predicted"/>
<dbReference type="PANTHER" id="PTHR40942:SF2">
    <property type="entry name" value="CYTOCHROME-RELATED"/>
    <property type="match status" value="1"/>
</dbReference>
<dbReference type="PROSITE" id="PS51257">
    <property type="entry name" value="PROKAR_LIPOPROTEIN"/>
    <property type="match status" value="1"/>
</dbReference>
<dbReference type="GO" id="GO:0020037">
    <property type="term" value="F:heme binding"/>
    <property type="evidence" value="ECO:0007669"/>
    <property type="project" value="InterPro"/>
</dbReference>
<gene>
    <name evidence="10" type="ORF">SAMN05660420_00810</name>
</gene>
<evidence type="ECO:0000313" key="11">
    <source>
        <dbReference type="Proteomes" id="UP000199409"/>
    </source>
</evidence>
<keyword evidence="11" id="KW-1185">Reference proteome</keyword>
<evidence type="ECO:0000256" key="4">
    <source>
        <dbReference type="ARBA" id="ARBA00022982"/>
    </source>
</evidence>
<keyword evidence="5 6" id="KW-0408">Iron</keyword>
<sequence length="177" mass="18665">MKLMTIVFALSAFLILSGCSKEEETASSPSSAPPAVEKSAVAEKTEQAVKMVEEKVAEVTEQTKEKITQVTEQGQEKVEQMKTQAQGMITSAQSMLPSGTGQTVYSKSCSSCHKMGIIGAPKTGDKATWEPLISGGMEPLVTAAINGKGNMPAKGGNSSLTDDEVKAAVEYMVEQSQ</sequence>
<feature type="compositionally biased region" description="Low complexity" evidence="7">
    <location>
        <begin position="26"/>
        <end position="39"/>
    </location>
</feature>
<keyword evidence="4" id="KW-0249">Electron transport</keyword>
<evidence type="ECO:0000313" key="10">
    <source>
        <dbReference type="EMBL" id="SDZ93984.1"/>
    </source>
</evidence>
<feature type="domain" description="Cytochrome c" evidence="9">
    <location>
        <begin position="96"/>
        <end position="176"/>
    </location>
</feature>
<keyword evidence="8" id="KW-0732">Signal</keyword>
<dbReference type="RefSeq" id="WP_217637429.1">
    <property type="nucleotide sequence ID" value="NZ_FNQN01000002.1"/>
</dbReference>
<accession>A0A1H3X5N5</accession>
<evidence type="ECO:0000256" key="5">
    <source>
        <dbReference type="ARBA" id="ARBA00023004"/>
    </source>
</evidence>
<dbReference type="PANTHER" id="PTHR40942">
    <property type="match status" value="1"/>
</dbReference>
<keyword evidence="2 6" id="KW-0349">Heme</keyword>
<dbReference type="PRINTS" id="PR00607">
    <property type="entry name" value="CYTCHROMECIE"/>
</dbReference>
<evidence type="ECO:0000256" key="2">
    <source>
        <dbReference type="ARBA" id="ARBA00022617"/>
    </source>
</evidence>
<feature type="signal peptide" evidence="8">
    <location>
        <begin position="1"/>
        <end position="20"/>
    </location>
</feature>
<dbReference type="InterPro" id="IPR009056">
    <property type="entry name" value="Cyt_c-like_dom"/>
</dbReference>
<organism evidence="10 11">
    <name type="scientific">Desulfuromusa kysingii</name>
    <dbReference type="NCBI Taxonomy" id="37625"/>
    <lineage>
        <taxon>Bacteria</taxon>
        <taxon>Pseudomonadati</taxon>
        <taxon>Thermodesulfobacteriota</taxon>
        <taxon>Desulfuromonadia</taxon>
        <taxon>Desulfuromonadales</taxon>
        <taxon>Geopsychrobacteraceae</taxon>
        <taxon>Desulfuromusa</taxon>
    </lineage>
</organism>
<dbReference type="PROSITE" id="PS51007">
    <property type="entry name" value="CYTC"/>
    <property type="match status" value="1"/>
</dbReference>
<evidence type="ECO:0000256" key="3">
    <source>
        <dbReference type="ARBA" id="ARBA00022723"/>
    </source>
</evidence>
<evidence type="ECO:0000259" key="9">
    <source>
        <dbReference type="PROSITE" id="PS51007"/>
    </source>
</evidence>
<evidence type="ECO:0000256" key="7">
    <source>
        <dbReference type="SAM" id="MobiDB-lite"/>
    </source>
</evidence>
<dbReference type="Gene3D" id="6.10.140.1430">
    <property type="match status" value="1"/>
</dbReference>
<dbReference type="GO" id="GO:0009055">
    <property type="term" value="F:electron transfer activity"/>
    <property type="evidence" value="ECO:0007669"/>
    <property type="project" value="InterPro"/>
</dbReference>
<name>A0A1H3X5N5_9BACT</name>
<protein>
    <submittedName>
        <fullName evidence="10">Cytochrome c5</fullName>
    </submittedName>
</protein>
<dbReference type="EMBL" id="FNQN01000002">
    <property type="protein sequence ID" value="SDZ93984.1"/>
    <property type="molecule type" value="Genomic_DNA"/>
</dbReference>
<dbReference type="GO" id="GO:0005506">
    <property type="term" value="F:iron ion binding"/>
    <property type="evidence" value="ECO:0007669"/>
    <property type="project" value="InterPro"/>
</dbReference>
<dbReference type="InterPro" id="IPR002323">
    <property type="entry name" value="Cyt_CIE"/>
</dbReference>
<dbReference type="SUPFAM" id="SSF46626">
    <property type="entry name" value="Cytochrome c"/>
    <property type="match status" value="1"/>
</dbReference>
<dbReference type="AlphaFoldDB" id="A0A1H3X5N5"/>
<evidence type="ECO:0000256" key="6">
    <source>
        <dbReference type="PROSITE-ProRule" id="PRU00433"/>
    </source>
</evidence>